<sequence>MSARALLNTATRALRPSALSLTTTTRRSLTQSPRALLKESSSTDPNPEEFEHHKQDSLAKQKKGQGHWKPELASVSEESVKADRQQSAPHETSEAAMRRLQEQTKGRAEETSKNRTSMRDGL</sequence>
<protein>
    <submittedName>
        <fullName evidence="2">Uncharacterized protein</fullName>
    </submittedName>
</protein>
<reference evidence="2" key="2">
    <citation type="submission" date="2023-05" db="EMBL/GenBank/DDBJ databases">
        <authorList>
            <consortium name="Lawrence Berkeley National Laboratory"/>
            <person name="Steindorff A."/>
            <person name="Hensen N."/>
            <person name="Bonometti L."/>
            <person name="Westerberg I."/>
            <person name="Brannstrom I.O."/>
            <person name="Guillou S."/>
            <person name="Cros-Aarteil S."/>
            <person name="Calhoun S."/>
            <person name="Haridas S."/>
            <person name="Kuo A."/>
            <person name="Mondo S."/>
            <person name="Pangilinan J."/>
            <person name="Riley R."/>
            <person name="Labutti K."/>
            <person name="Andreopoulos B."/>
            <person name="Lipzen A."/>
            <person name="Chen C."/>
            <person name="Yanf M."/>
            <person name="Daum C."/>
            <person name="Ng V."/>
            <person name="Clum A."/>
            <person name="Ohm R."/>
            <person name="Martin F."/>
            <person name="Silar P."/>
            <person name="Natvig D."/>
            <person name="Lalanne C."/>
            <person name="Gautier V."/>
            <person name="Ament-Velasquez S.L."/>
            <person name="Kruys A."/>
            <person name="Hutchinson M.I."/>
            <person name="Powell A.J."/>
            <person name="Barry K."/>
            <person name="Miller A.N."/>
            <person name="Grigoriev I.V."/>
            <person name="Debuchy R."/>
            <person name="Gladieux P."/>
            <person name="Thoren M.H."/>
            <person name="Johannesson H."/>
        </authorList>
    </citation>
    <scope>NUCLEOTIDE SEQUENCE</scope>
    <source>
        <strain evidence="2">CBS 538.74</strain>
    </source>
</reference>
<keyword evidence="3" id="KW-1185">Reference proteome</keyword>
<feature type="region of interest" description="Disordered" evidence="1">
    <location>
        <begin position="1"/>
        <end position="122"/>
    </location>
</feature>
<gene>
    <name evidence="2" type="ORF">C8A00DRAFT_43259</name>
</gene>
<accession>A0AAN6VME4</accession>
<feature type="compositionally biased region" description="Basic and acidic residues" evidence="1">
    <location>
        <begin position="91"/>
        <end position="122"/>
    </location>
</feature>
<evidence type="ECO:0000256" key="1">
    <source>
        <dbReference type="SAM" id="MobiDB-lite"/>
    </source>
</evidence>
<reference evidence="2" key="1">
    <citation type="journal article" date="2023" name="Mol. Phylogenet. Evol.">
        <title>Genome-scale phylogeny and comparative genomics of the fungal order Sordariales.</title>
        <authorList>
            <person name="Hensen N."/>
            <person name="Bonometti L."/>
            <person name="Westerberg I."/>
            <person name="Brannstrom I.O."/>
            <person name="Guillou S."/>
            <person name="Cros-Aarteil S."/>
            <person name="Calhoun S."/>
            <person name="Haridas S."/>
            <person name="Kuo A."/>
            <person name="Mondo S."/>
            <person name="Pangilinan J."/>
            <person name="Riley R."/>
            <person name="LaButti K."/>
            <person name="Andreopoulos B."/>
            <person name="Lipzen A."/>
            <person name="Chen C."/>
            <person name="Yan M."/>
            <person name="Daum C."/>
            <person name="Ng V."/>
            <person name="Clum A."/>
            <person name="Steindorff A."/>
            <person name="Ohm R.A."/>
            <person name="Martin F."/>
            <person name="Silar P."/>
            <person name="Natvig D.O."/>
            <person name="Lalanne C."/>
            <person name="Gautier V."/>
            <person name="Ament-Velasquez S.L."/>
            <person name="Kruys A."/>
            <person name="Hutchinson M.I."/>
            <person name="Powell A.J."/>
            <person name="Barry K."/>
            <person name="Miller A.N."/>
            <person name="Grigoriev I.V."/>
            <person name="Debuchy R."/>
            <person name="Gladieux P."/>
            <person name="Hiltunen Thoren M."/>
            <person name="Johannesson H."/>
        </authorList>
    </citation>
    <scope>NUCLEOTIDE SEQUENCE</scope>
    <source>
        <strain evidence="2">CBS 538.74</strain>
    </source>
</reference>
<dbReference type="Proteomes" id="UP001302745">
    <property type="component" value="Unassembled WGS sequence"/>
</dbReference>
<evidence type="ECO:0000313" key="3">
    <source>
        <dbReference type="Proteomes" id="UP001302745"/>
    </source>
</evidence>
<proteinExistence type="predicted"/>
<feature type="compositionally biased region" description="Low complexity" evidence="1">
    <location>
        <begin position="1"/>
        <end position="34"/>
    </location>
</feature>
<organism evidence="2 3">
    <name type="scientific">Chaetomidium leptoderma</name>
    <dbReference type="NCBI Taxonomy" id="669021"/>
    <lineage>
        <taxon>Eukaryota</taxon>
        <taxon>Fungi</taxon>
        <taxon>Dikarya</taxon>
        <taxon>Ascomycota</taxon>
        <taxon>Pezizomycotina</taxon>
        <taxon>Sordariomycetes</taxon>
        <taxon>Sordariomycetidae</taxon>
        <taxon>Sordariales</taxon>
        <taxon>Chaetomiaceae</taxon>
        <taxon>Chaetomidium</taxon>
    </lineage>
</organism>
<feature type="compositionally biased region" description="Basic and acidic residues" evidence="1">
    <location>
        <begin position="49"/>
        <end position="59"/>
    </location>
</feature>
<dbReference type="AlphaFoldDB" id="A0AAN6VME4"/>
<evidence type="ECO:0000313" key="2">
    <source>
        <dbReference type="EMBL" id="KAK4153882.1"/>
    </source>
</evidence>
<dbReference type="EMBL" id="MU856927">
    <property type="protein sequence ID" value="KAK4153882.1"/>
    <property type="molecule type" value="Genomic_DNA"/>
</dbReference>
<comment type="caution">
    <text evidence="2">The sequence shown here is derived from an EMBL/GenBank/DDBJ whole genome shotgun (WGS) entry which is preliminary data.</text>
</comment>
<name>A0AAN6VME4_9PEZI</name>